<comment type="caution">
    <text evidence="1">The sequence shown here is derived from an EMBL/GenBank/DDBJ whole genome shotgun (WGS) entry which is preliminary data.</text>
</comment>
<dbReference type="EMBL" id="BLAY01000009">
    <property type="protein sequence ID" value="GET36160.1"/>
    <property type="molecule type" value="Genomic_DNA"/>
</dbReference>
<dbReference type="Proteomes" id="UP001050975">
    <property type="component" value="Unassembled WGS sequence"/>
</dbReference>
<gene>
    <name evidence="1" type="ORF">MiSe_09080</name>
</gene>
<accession>A0AAV3X7X5</accession>
<protein>
    <recommendedName>
        <fullName evidence="3">Lipoprotein</fullName>
    </recommendedName>
</protein>
<sequence>MSQALNSLKADGKTASSQEVQKKIDELEFQKYTLESGINWGQCRNETGKTLAVYGSKPDVKDYPYETGIYFLADGKTTKNKWDCQGIYLPIDIKAVGLMPDGQNQELAGAVAIKIPDGSKLVVKNNTDTGEVEFNMPGTKVLKADEANWFVPKVSQEVLDTRVTNAPSN</sequence>
<evidence type="ECO:0008006" key="3">
    <source>
        <dbReference type="Google" id="ProtNLM"/>
    </source>
</evidence>
<keyword evidence="2" id="KW-1185">Reference proteome</keyword>
<organism evidence="1 2">
    <name type="scientific">Microseira wollei NIES-4236</name>
    <dbReference type="NCBI Taxonomy" id="2530354"/>
    <lineage>
        <taxon>Bacteria</taxon>
        <taxon>Bacillati</taxon>
        <taxon>Cyanobacteriota</taxon>
        <taxon>Cyanophyceae</taxon>
        <taxon>Oscillatoriophycideae</taxon>
        <taxon>Aerosakkonematales</taxon>
        <taxon>Aerosakkonemataceae</taxon>
        <taxon>Microseira</taxon>
    </lineage>
</organism>
<evidence type="ECO:0000313" key="2">
    <source>
        <dbReference type="Proteomes" id="UP001050975"/>
    </source>
</evidence>
<proteinExistence type="predicted"/>
<name>A0AAV3X7X5_9CYAN</name>
<evidence type="ECO:0000313" key="1">
    <source>
        <dbReference type="EMBL" id="GET36160.1"/>
    </source>
</evidence>
<reference evidence="1" key="1">
    <citation type="submission" date="2019-10" db="EMBL/GenBank/DDBJ databases">
        <title>Draft genome sequece of Microseira wollei NIES-4236.</title>
        <authorList>
            <person name="Yamaguchi H."/>
            <person name="Suzuki S."/>
            <person name="Kawachi M."/>
        </authorList>
    </citation>
    <scope>NUCLEOTIDE SEQUENCE</scope>
    <source>
        <strain evidence="1">NIES-4236</strain>
    </source>
</reference>
<dbReference type="AlphaFoldDB" id="A0AAV3X7X5"/>